<comment type="caution">
    <text evidence="1">The sequence shown here is derived from an EMBL/GenBank/DDBJ whole genome shotgun (WGS) entry which is preliminary data.</text>
</comment>
<protein>
    <submittedName>
        <fullName evidence="1">Uncharacterized protein</fullName>
    </submittedName>
</protein>
<keyword evidence="2" id="KW-1185">Reference proteome</keyword>
<dbReference type="OrthoDB" id="1121451at2"/>
<dbReference type="AlphaFoldDB" id="A0A2T5C1D5"/>
<evidence type="ECO:0000313" key="2">
    <source>
        <dbReference type="Proteomes" id="UP000243525"/>
    </source>
</evidence>
<dbReference type="EMBL" id="QAAD01000008">
    <property type="protein sequence ID" value="PTN08447.1"/>
    <property type="molecule type" value="Genomic_DNA"/>
</dbReference>
<dbReference type="RefSeq" id="WP_107822259.1">
    <property type="nucleotide sequence ID" value="NZ_QAAD01000008.1"/>
</dbReference>
<name>A0A2T5C1D5_9BACT</name>
<accession>A0A2T5C1D5</accession>
<reference evidence="1 2" key="1">
    <citation type="submission" date="2018-04" db="EMBL/GenBank/DDBJ databases">
        <title>Genomic Encyclopedia of Archaeal and Bacterial Type Strains, Phase II (KMG-II): from individual species to whole genera.</title>
        <authorList>
            <person name="Goeker M."/>
        </authorList>
    </citation>
    <scope>NUCLEOTIDE SEQUENCE [LARGE SCALE GENOMIC DNA]</scope>
    <source>
        <strain evidence="1 2">DSM 28823</strain>
    </source>
</reference>
<proteinExistence type="predicted"/>
<dbReference type="Proteomes" id="UP000243525">
    <property type="component" value="Unassembled WGS sequence"/>
</dbReference>
<organism evidence="1 2">
    <name type="scientific">Mangrovibacterium marinum</name>
    <dbReference type="NCBI Taxonomy" id="1639118"/>
    <lineage>
        <taxon>Bacteria</taxon>
        <taxon>Pseudomonadati</taxon>
        <taxon>Bacteroidota</taxon>
        <taxon>Bacteroidia</taxon>
        <taxon>Marinilabiliales</taxon>
        <taxon>Prolixibacteraceae</taxon>
        <taxon>Mangrovibacterium</taxon>
    </lineage>
</organism>
<evidence type="ECO:0000313" key="1">
    <source>
        <dbReference type="EMBL" id="PTN08447.1"/>
    </source>
</evidence>
<sequence>MNENEKYYLEDIFQRFIEPHFSVVDYVILFEWDQVSRDYRYVVTPRGDKNKFICFYLHKSNQIDAFEMVIIYTKVGAFNFHNTQKILFLLEHDDVERFNRFLQEFIDDLDEKRLYGSLFDVFSPVFFRKPEKKIYPKHKPKT</sequence>
<gene>
    <name evidence="1" type="ORF">C8N47_1083</name>
</gene>